<keyword evidence="1" id="KW-0472">Membrane</keyword>
<dbReference type="InterPro" id="IPR029044">
    <property type="entry name" value="Nucleotide-diphossugar_trans"/>
</dbReference>
<dbReference type="SUPFAM" id="SSF53448">
    <property type="entry name" value="Nucleotide-diphospho-sugar transferases"/>
    <property type="match status" value="1"/>
</dbReference>
<protein>
    <recommendedName>
        <fullName evidence="2">Glycosyltransferase 2-like domain-containing protein</fullName>
    </recommendedName>
</protein>
<accession>A0A645CU61</accession>
<dbReference type="InterPro" id="IPR001173">
    <property type="entry name" value="Glyco_trans_2-like"/>
</dbReference>
<evidence type="ECO:0000256" key="1">
    <source>
        <dbReference type="SAM" id="Phobius"/>
    </source>
</evidence>
<sequence length="272" mass="31581">MSDLQILVTTMNQNDFTKYKDMNLQTDAVIANQSNTESKKYKNINTKDVLLITTTTQGLSKNRNIAISNCSDSAKYLMFSDDDLVFHNGYESIVCKAFSDHPEADAIKFNLNCISDRKLSMKPIKAFHRARRYEVTCFGVCALAIKKEILKKYNLSFNERFGAGTNNFCGEDTIFFQELFKKRIRLYCSPEYIADIAQSKSSWFKGYNEHYFSVAGMVISEIYPYFCYLLVIRSAFRFSRRINCNLGFLTILRSYYRGIKKNNEFHRNQKIA</sequence>
<dbReference type="AlphaFoldDB" id="A0A645CU61"/>
<organism evidence="3">
    <name type="scientific">bioreactor metagenome</name>
    <dbReference type="NCBI Taxonomy" id="1076179"/>
    <lineage>
        <taxon>unclassified sequences</taxon>
        <taxon>metagenomes</taxon>
        <taxon>ecological metagenomes</taxon>
    </lineage>
</organism>
<dbReference type="Gene3D" id="3.90.550.10">
    <property type="entry name" value="Spore Coat Polysaccharide Biosynthesis Protein SpsA, Chain A"/>
    <property type="match status" value="1"/>
</dbReference>
<dbReference type="Pfam" id="PF00535">
    <property type="entry name" value="Glycos_transf_2"/>
    <property type="match status" value="1"/>
</dbReference>
<proteinExistence type="predicted"/>
<feature type="domain" description="Glycosyltransferase 2-like" evidence="2">
    <location>
        <begin position="39"/>
        <end position="126"/>
    </location>
</feature>
<name>A0A645CU61_9ZZZZ</name>
<keyword evidence="1" id="KW-1133">Transmembrane helix</keyword>
<reference evidence="3" key="1">
    <citation type="submission" date="2019-08" db="EMBL/GenBank/DDBJ databases">
        <authorList>
            <person name="Kucharzyk K."/>
            <person name="Murdoch R.W."/>
            <person name="Higgins S."/>
            <person name="Loffler F."/>
        </authorList>
    </citation>
    <scope>NUCLEOTIDE SEQUENCE</scope>
</reference>
<keyword evidence="1" id="KW-0812">Transmembrane</keyword>
<evidence type="ECO:0000313" key="3">
    <source>
        <dbReference type="EMBL" id="MPM80660.1"/>
    </source>
</evidence>
<feature type="transmembrane region" description="Helical" evidence="1">
    <location>
        <begin position="211"/>
        <end position="231"/>
    </location>
</feature>
<comment type="caution">
    <text evidence="3">The sequence shown here is derived from an EMBL/GenBank/DDBJ whole genome shotgun (WGS) entry which is preliminary data.</text>
</comment>
<evidence type="ECO:0000259" key="2">
    <source>
        <dbReference type="Pfam" id="PF00535"/>
    </source>
</evidence>
<dbReference type="EMBL" id="VSSQ01030221">
    <property type="protein sequence ID" value="MPM80660.1"/>
    <property type="molecule type" value="Genomic_DNA"/>
</dbReference>
<gene>
    <name evidence="3" type="ORF">SDC9_127710</name>
</gene>